<dbReference type="AlphaFoldDB" id="A0A4Z1T3U5"/>
<dbReference type="PIRSF" id="PIRSF000097">
    <property type="entry name" value="AKR"/>
    <property type="match status" value="1"/>
</dbReference>
<dbReference type="Gene3D" id="3.20.20.100">
    <property type="entry name" value="NADP-dependent oxidoreductase domain"/>
    <property type="match status" value="1"/>
</dbReference>
<evidence type="ECO:0000256" key="1">
    <source>
        <dbReference type="ARBA" id="ARBA00023002"/>
    </source>
</evidence>
<feature type="binding site" evidence="3">
    <location>
        <position position="104"/>
    </location>
    <ligand>
        <name>substrate</name>
    </ligand>
</feature>
<feature type="domain" description="NADP-dependent oxidoreductase" evidence="5">
    <location>
        <begin position="6"/>
        <end position="284"/>
    </location>
</feature>
<dbReference type="GO" id="GO:0016616">
    <property type="term" value="F:oxidoreductase activity, acting on the CH-OH group of donors, NAD or NADP as acceptor"/>
    <property type="evidence" value="ECO:0007669"/>
    <property type="project" value="UniProtKB-ARBA"/>
</dbReference>
<feature type="active site" description="Proton donor" evidence="2">
    <location>
        <position position="40"/>
    </location>
</feature>
<accession>A0A4Z1T3U5</accession>
<dbReference type="OrthoDB" id="416253at2759"/>
<evidence type="ECO:0000313" key="6">
    <source>
        <dbReference type="EMBL" id="TNJ28653.1"/>
    </source>
</evidence>
<protein>
    <submittedName>
        <fullName evidence="6">Aldose reductase</fullName>
    </submittedName>
</protein>
<dbReference type="InterPro" id="IPR018170">
    <property type="entry name" value="Aldo/ket_reductase_CS"/>
</dbReference>
<gene>
    <name evidence="6" type="ORF">GMRT_13178</name>
</gene>
<evidence type="ECO:0000313" key="7">
    <source>
        <dbReference type="Proteomes" id="UP000315496"/>
    </source>
</evidence>
<dbReference type="FunFam" id="3.20.20.100:FF:000002">
    <property type="entry name" value="2,5-diketo-D-gluconic acid reductase A"/>
    <property type="match status" value="1"/>
</dbReference>
<feature type="site" description="Lowers pKa of active site Tyr" evidence="4">
    <location>
        <position position="71"/>
    </location>
</feature>
<evidence type="ECO:0000256" key="3">
    <source>
        <dbReference type="PIRSR" id="PIRSR000097-2"/>
    </source>
</evidence>
<keyword evidence="1" id="KW-0560">Oxidoreductase</keyword>
<evidence type="ECO:0000256" key="4">
    <source>
        <dbReference type="PIRSR" id="PIRSR000097-3"/>
    </source>
</evidence>
<dbReference type="PANTHER" id="PTHR11732">
    <property type="entry name" value="ALDO/KETO REDUCTASE"/>
    <property type="match status" value="1"/>
</dbReference>
<reference evidence="6 7" key="1">
    <citation type="submission" date="2019-05" db="EMBL/GenBank/DDBJ databases">
        <title>The compact genome of Giardia muris reveals important steps in the evolution of intestinal protozoan parasites.</title>
        <authorList>
            <person name="Xu F."/>
            <person name="Jimenez-Gonzalez A."/>
            <person name="Einarsson E."/>
            <person name="Astvaldsson A."/>
            <person name="Peirasmaki D."/>
            <person name="Eckmann L."/>
            <person name="Andersson J.O."/>
            <person name="Svard S.G."/>
            <person name="Jerlstrom-Hultqvist J."/>
        </authorList>
    </citation>
    <scope>NUCLEOTIDE SEQUENCE [LARGE SCALE GENOMIC DNA]</scope>
    <source>
        <strain evidence="6 7">Roberts-Thomson</strain>
    </source>
</reference>
<dbReference type="SUPFAM" id="SSF51430">
    <property type="entry name" value="NAD(P)-linked oxidoreductase"/>
    <property type="match status" value="1"/>
</dbReference>
<evidence type="ECO:0000259" key="5">
    <source>
        <dbReference type="Pfam" id="PF00248"/>
    </source>
</evidence>
<dbReference type="InterPro" id="IPR020471">
    <property type="entry name" value="AKR"/>
</dbReference>
<dbReference type="VEuPathDB" id="GiardiaDB:GMRT_13178"/>
<evidence type="ECO:0000256" key="2">
    <source>
        <dbReference type="PIRSR" id="PIRSR000097-1"/>
    </source>
</evidence>
<dbReference type="InterPro" id="IPR023210">
    <property type="entry name" value="NADP_OxRdtase_dom"/>
</dbReference>
<comment type="caution">
    <text evidence="6">The sequence shown here is derived from an EMBL/GenBank/DDBJ whole genome shotgun (WGS) entry which is preliminary data.</text>
</comment>
<dbReference type="Pfam" id="PF00248">
    <property type="entry name" value="Aldo_ket_red"/>
    <property type="match status" value="1"/>
</dbReference>
<name>A0A4Z1T3U5_GIAMU</name>
<dbReference type="PROSITE" id="PS00062">
    <property type="entry name" value="ALDOKETO_REDUCTASE_2"/>
    <property type="match status" value="1"/>
</dbReference>
<organism evidence="6 7">
    <name type="scientific">Giardia muris</name>
    <dbReference type="NCBI Taxonomy" id="5742"/>
    <lineage>
        <taxon>Eukaryota</taxon>
        <taxon>Metamonada</taxon>
        <taxon>Diplomonadida</taxon>
        <taxon>Hexamitidae</taxon>
        <taxon>Giardiinae</taxon>
        <taxon>Giardia</taxon>
    </lineage>
</organism>
<dbReference type="Proteomes" id="UP000315496">
    <property type="component" value="Chromosome 2"/>
</dbReference>
<sequence>MQYPPRLGFGTWQAPPTVVQKAVETALRTGYRYIDCAHVYENENEVGQAFEAVFNDPSSGIKREDVWITSKLWNTYHRPEKVKEQCLKTLKDLKLKYLDLFLIHWPLPFAFRSGTDLFPRDENKNILLDNVSLQDTWRAMEKLVDEGLVKHIGVSNYTVPLIVDILSYCRIKPLVNQIEVHPWLPNDATIKFCLEKGIGITAYSPMGGSYEGRMLISEDETVSEIARKKGISPQQVVLAWHLKKWDSPMYNIIPKSSTPSRVVENFECLKVDLTDEEMKAINGITKHMRMCSPIIFWGIPLFD</sequence>
<dbReference type="EMBL" id="VDLU01000002">
    <property type="protein sequence ID" value="TNJ28653.1"/>
    <property type="molecule type" value="Genomic_DNA"/>
</dbReference>
<proteinExistence type="predicted"/>
<keyword evidence="7" id="KW-1185">Reference proteome</keyword>
<dbReference type="InterPro" id="IPR036812">
    <property type="entry name" value="NAD(P)_OxRdtase_dom_sf"/>
</dbReference>
<dbReference type="PRINTS" id="PR00069">
    <property type="entry name" value="ALDKETRDTASE"/>
</dbReference>